<proteinExistence type="predicted"/>
<accession>A0ABQ9J9R6</accession>
<keyword evidence="3" id="KW-1185">Reference proteome</keyword>
<evidence type="ECO:0000313" key="3">
    <source>
        <dbReference type="Proteomes" id="UP001162164"/>
    </source>
</evidence>
<evidence type="ECO:0000313" key="2">
    <source>
        <dbReference type="EMBL" id="KAJ8974682.1"/>
    </source>
</evidence>
<comment type="caution">
    <text evidence="2">The sequence shown here is derived from an EMBL/GenBank/DDBJ whole genome shotgun (WGS) entry which is preliminary data.</text>
</comment>
<protein>
    <submittedName>
        <fullName evidence="2">Uncharacterized protein</fullName>
    </submittedName>
</protein>
<sequence length="164" mass="19488">MWLVVKFIDEDSVEAIPKMWYIKTSKECYWPSERKREKVRAMIKRKEYPKSDWSTFKVHILGEYENFPLAEQKANRARDSDNLNSSQNEDNRGRGHRISKKSFKFTGSSSDESRDYSSDSELTFPEFGMLYMYNKLFYNGYIQQKGDCFKKVMVDNRFVSAAIY</sequence>
<evidence type="ECO:0000256" key="1">
    <source>
        <dbReference type="SAM" id="MobiDB-lite"/>
    </source>
</evidence>
<gene>
    <name evidence="2" type="ORF">NQ317_019838</name>
</gene>
<name>A0ABQ9J9R6_9CUCU</name>
<feature type="region of interest" description="Disordered" evidence="1">
    <location>
        <begin position="74"/>
        <end position="120"/>
    </location>
</feature>
<reference evidence="2" key="1">
    <citation type="journal article" date="2023" name="Insect Mol. Biol.">
        <title>Genome sequencing provides insights into the evolution of gene families encoding plant cell wall-degrading enzymes in longhorned beetles.</title>
        <authorList>
            <person name="Shin N.R."/>
            <person name="Okamura Y."/>
            <person name="Kirsch R."/>
            <person name="Pauchet Y."/>
        </authorList>
    </citation>
    <scope>NUCLEOTIDE SEQUENCE</scope>
    <source>
        <strain evidence="2">MMC_N1</strain>
    </source>
</reference>
<feature type="compositionally biased region" description="Basic residues" evidence="1">
    <location>
        <begin position="94"/>
        <end position="103"/>
    </location>
</feature>
<dbReference type="EMBL" id="JAPWTJ010000949">
    <property type="protein sequence ID" value="KAJ8974682.1"/>
    <property type="molecule type" value="Genomic_DNA"/>
</dbReference>
<organism evidence="2 3">
    <name type="scientific">Molorchus minor</name>
    <dbReference type="NCBI Taxonomy" id="1323400"/>
    <lineage>
        <taxon>Eukaryota</taxon>
        <taxon>Metazoa</taxon>
        <taxon>Ecdysozoa</taxon>
        <taxon>Arthropoda</taxon>
        <taxon>Hexapoda</taxon>
        <taxon>Insecta</taxon>
        <taxon>Pterygota</taxon>
        <taxon>Neoptera</taxon>
        <taxon>Endopterygota</taxon>
        <taxon>Coleoptera</taxon>
        <taxon>Polyphaga</taxon>
        <taxon>Cucujiformia</taxon>
        <taxon>Chrysomeloidea</taxon>
        <taxon>Cerambycidae</taxon>
        <taxon>Lamiinae</taxon>
        <taxon>Monochamini</taxon>
        <taxon>Molorchus</taxon>
    </lineage>
</organism>
<dbReference type="Proteomes" id="UP001162164">
    <property type="component" value="Unassembled WGS sequence"/>
</dbReference>